<protein>
    <submittedName>
        <fullName evidence="2">Asp/Glu/hydantoin racemase</fullName>
    </submittedName>
</protein>
<evidence type="ECO:0000256" key="1">
    <source>
        <dbReference type="ARBA" id="ARBA00038414"/>
    </source>
</evidence>
<proteinExistence type="inferred from homology"/>
<dbReference type="Proteomes" id="UP001390339">
    <property type="component" value="Unassembled WGS sequence"/>
</dbReference>
<dbReference type="PANTHER" id="PTHR28047">
    <property type="entry name" value="PROTEIN DCG1"/>
    <property type="match status" value="1"/>
</dbReference>
<dbReference type="InterPro" id="IPR053714">
    <property type="entry name" value="Iso_Racemase_Enz_sf"/>
</dbReference>
<dbReference type="Pfam" id="PF01177">
    <property type="entry name" value="Asp_Glu_race"/>
    <property type="match status" value="1"/>
</dbReference>
<comment type="caution">
    <text evidence="2">The sequence shown here is derived from an EMBL/GenBank/DDBJ whole genome shotgun (WGS) entry which is preliminary data.</text>
</comment>
<gene>
    <name evidence="2" type="ORF">PGQ11_009809</name>
</gene>
<dbReference type="InterPro" id="IPR015942">
    <property type="entry name" value="Asp/Glu/hydantoin_racemase"/>
</dbReference>
<comment type="similarity">
    <text evidence="1">Belongs to the HyuE racemase family.</text>
</comment>
<keyword evidence="3" id="KW-1185">Reference proteome</keyword>
<sequence length="263" mass="27685">MDSPLPSVTGQNAAPISILLINPNSSSHMTDNCLKSIASKLPAGVTVHGFTAPRPAPSAIEGRVDGILSSAECLRAIVPMQARFDAFLVCCFSHHPLVDALREEVAQPVLGIMEASLYAARMCGSRLGVVTTSERSAVNHELAVAAYGFERYSAGCVASRISVPGLDSQTREVVLAGVVGAARKLVEERGADAVCLGCAGMMGVRKACEEALGTAERQVMVVDGVAVGVQFLTALVRDSLGTAKRGAYRPAKEGRDARNQEWY</sequence>
<accession>A0ABR2I7W2</accession>
<dbReference type="PANTHER" id="PTHR28047:SF6">
    <property type="entry name" value="CN HYDROLASE DOMAIN-CONTAINING PROTEIN"/>
    <property type="match status" value="1"/>
</dbReference>
<evidence type="ECO:0000313" key="2">
    <source>
        <dbReference type="EMBL" id="KAK8859075.1"/>
    </source>
</evidence>
<organism evidence="2 3">
    <name type="scientific">Apiospora arundinis</name>
    <dbReference type="NCBI Taxonomy" id="335852"/>
    <lineage>
        <taxon>Eukaryota</taxon>
        <taxon>Fungi</taxon>
        <taxon>Dikarya</taxon>
        <taxon>Ascomycota</taxon>
        <taxon>Pezizomycotina</taxon>
        <taxon>Sordariomycetes</taxon>
        <taxon>Xylariomycetidae</taxon>
        <taxon>Amphisphaeriales</taxon>
        <taxon>Apiosporaceae</taxon>
        <taxon>Apiospora</taxon>
    </lineage>
</organism>
<reference evidence="2 3" key="1">
    <citation type="journal article" date="2024" name="IMA Fungus">
        <title>Apiospora arundinis, a panoply of carbohydrate-active enzymes and secondary metabolites.</title>
        <authorList>
            <person name="Sorensen T."/>
            <person name="Petersen C."/>
            <person name="Muurmann A.T."/>
            <person name="Christiansen J.V."/>
            <person name="Brundto M.L."/>
            <person name="Overgaard C.K."/>
            <person name="Boysen A.T."/>
            <person name="Wollenberg R.D."/>
            <person name="Larsen T.O."/>
            <person name="Sorensen J.L."/>
            <person name="Nielsen K.L."/>
            <person name="Sondergaard T.E."/>
        </authorList>
    </citation>
    <scope>NUCLEOTIDE SEQUENCE [LARGE SCALE GENOMIC DNA]</scope>
    <source>
        <strain evidence="2 3">AAU 773</strain>
    </source>
</reference>
<dbReference type="EMBL" id="JAPCWZ010000006">
    <property type="protein sequence ID" value="KAK8859075.1"/>
    <property type="molecule type" value="Genomic_DNA"/>
</dbReference>
<evidence type="ECO:0000313" key="3">
    <source>
        <dbReference type="Proteomes" id="UP001390339"/>
    </source>
</evidence>
<name>A0ABR2I7W2_9PEZI</name>
<dbReference type="Gene3D" id="3.40.50.12500">
    <property type="match status" value="1"/>
</dbReference>
<dbReference type="InterPro" id="IPR052186">
    <property type="entry name" value="Hydantoin_racemase-like"/>
</dbReference>